<gene>
    <name evidence="2" type="ORF">V8247_07610</name>
</gene>
<dbReference type="Pfam" id="PF13477">
    <property type="entry name" value="Glyco_trans_4_2"/>
    <property type="match status" value="1"/>
</dbReference>
<dbReference type="RefSeq" id="WP_338737258.1">
    <property type="nucleotide sequence ID" value="NZ_CP146612.1"/>
</dbReference>
<evidence type="ECO:0000313" key="2">
    <source>
        <dbReference type="EMBL" id="WWX25118.1"/>
    </source>
</evidence>
<dbReference type="SUPFAM" id="SSF53756">
    <property type="entry name" value="UDP-Glycosyltransferase/glycogen phosphorylase"/>
    <property type="match status" value="1"/>
</dbReference>
<feature type="domain" description="Glycosyltransferase subfamily 4-like N-terminal" evidence="1">
    <location>
        <begin position="10"/>
        <end position="126"/>
    </location>
</feature>
<evidence type="ECO:0000313" key="3">
    <source>
        <dbReference type="Proteomes" id="UP001375370"/>
    </source>
</evidence>
<proteinExistence type="predicted"/>
<evidence type="ECO:0000259" key="1">
    <source>
        <dbReference type="Pfam" id="PF13477"/>
    </source>
</evidence>
<keyword evidence="3" id="KW-1185">Reference proteome</keyword>
<dbReference type="InterPro" id="IPR028098">
    <property type="entry name" value="Glyco_trans_4-like_N"/>
</dbReference>
<dbReference type="Proteomes" id="UP001375370">
    <property type="component" value="Chromosome"/>
</dbReference>
<reference evidence="2 3" key="1">
    <citation type="submission" date="2024-03" db="EMBL/GenBank/DDBJ databases">
        <title>A Dehalogenimonas Isolated from Estuarine Sediments Dihaloeliminates Chlorinated Alkanes.</title>
        <authorList>
            <person name="Yang Y."/>
            <person name="Wang H."/>
        </authorList>
    </citation>
    <scope>NUCLEOTIDE SEQUENCE [LARGE SCALE GENOMIC DNA]</scope>
    <source>
        <strain evidence="2 3">W</strain>
    </source>
</reference>
<sequence>MTDRTRKILVYLGDAASQATAAQLGELVNLGWMVNFISAHRPMPGTALHPGIKYRHLPVSADYPLTYAAFLFAAPLILSLKPDIVHACGLSSYGIMAAVHRRFLRFKPMVLTVSGPDILKDARQGMTRWSAEHALKMFEAVVTAEDDEILAELDRMAISKDRLMILNADNAKTTKTAAEQLVGIYTRLLSGDGQPENF</sequence>
<protein>
    <submittedName>
        <fullName evidence="2">Glycosyltransferase</fullName>
    </submittedName>
</protein>
<accession>A0ABZ2J2L7</accession>
<organism evidence="2 3">
    <name type="scientific">Candidatus Dehalogenimonas loeffleri</name>
    <dbReference type="NCBI Taxonomy" id="3127115"/>
    <lineage>
        <taxon>Bacteria</taxon>
        <taxon>Bacillati</taxon>
        <taxon>Chloroflexota</taxon>
        <taxon>Dehalococcoidia</taxon>
        <taxon>Dehalococcoidales</taxon>
        <taxon>Dehalococcoidaceae</taxon>
        <taxon>Dehalogenimonas</taxon>
    </lineage>
</organism>
<name>A0ABZ2J2L7_9CHLR</name>
<dbReference type="Gene3D" id="3.40.50.2000">
    <property type="entry name" value="Glycogen Phosphorylase B"/>
    <property type="match status" value="1"/>
</dbReference>
<dbReference type="EMBL" id="CP146612">
    <property type="protein sequence ID" value="WWX25118.1"/>
    <property type="molecule type" value="Genomic_DNA"/>
</dbReference>